<evidence type="ECO:0000256" key="1">
    <source>
        <dbReference type="ARBA" id="ARBA00006787"/>
    </source>
</evidence>
<feature type="binding site" evidence="4">
    <location>
        <position position="291"/>
    </location>
    <ligand>
        <name>Fe cation</name>
        <dbReference type="ChEBI" id="CHEBI:24875"/>
        <note>catalytic</note>
    </ligand>
</feature>
<feature type="compositionally biased region" description="Basic and acidic residues" evidence="5">
    <location>
        <begin position="855"/>
        <end position="864"/>
    </location>
</feature>
<accession>A0AAD4N1Q8</accession>
<feature type="compositionally biased region" description="Basic residues" evidence="5">
    <location>
        <begin position="648"/>
        <end position="660"/>
    </location>
</feature>
<comment type="similarity">
    <text evidence="1">Belongs to the carotenoid oxygenase family.</text>
</comment>
<keyword evidence="2 4" id="KW-0479">Metal-binding</keyword>
<feature type="binding site" evidence="4">
    <location>
        <position position="423"/>
    </location>
    <ligand>
        <name>Fe cation</name>
        <dbReference type="ChEBI" id="CHEBI:24875"/>
        <note>catalytic</note>
    </ligand>
</feature>
<feature type="binding site" evidence="4">
    <location>
        <position position="605"/>
    </location>
    <ligand>
        <name>Fe cation</name>
        <dbReference type="ChEBI" id="CHEBI:24875"/>
        <note>catalytic</note>
    </ligand>
</feature>
<dbReference type="Pfam" id="PF03055">
    <property type="entry name" value="RPE65"/>
    <property type="match status" value="1"/>
</dbReference>
<dbReference type="PANTHER" id="PTHR10543">
    <property type="entry name" value="BETA-CAROTENE DIOXYGENASE"/>
    <property type="match status" value="1"/>
</dbReference>
<dbReference type="PANTHER" id="PTHR10543:SF129">
    <property type="entry name" value="CAROTENOID OXYGENASE"/>
    <property type="match status" value="1"/>
</dbReference>
<evidence type="ECO:0000313" key="6">
    <source>
        <dbReference type="EMBL" id="KAI1712705.1"/>
    </source>
</evidence>
<sequence>MLGHMPINCEPSTSLEVTSSFHWRRKFTCVSNKNCRPHSSTGISVRPAGLFSSRRRGASNDTSVNTNTSQQFQNRSYLTLFNLLYTLVILEQFKCGMAQSFRKVHLGFPEAWDGDKYRDLHCPSKDIPKFLDGYFLCQLSASYGNSKAPPGQRLNHMIDAIGAIGSFHISEGQVSFSAQYYPARPYKIWEFYDRNMSKASVPWAGWSDYNLTAMAKWDVVPNNIDSARFHPNLDFWRVGTKLIAGTEAPYWVGYEFDVRALDKFKLFPFIEDNEIFGNPRPNMTPISMAIHERTDPADGTLWGSFSAMNFNEQRFFQGIFTVDTGGVRRVVGMYDYGVYDGDACSKDDEYIGDKTQLPGYIHSITSTENFIILPVTSLLINPCKFKEPPLSNPHSDIQSGGLWGMDFYEQKPLEVFPSMFITHQLNAFESLDGSIVADMVVYDSHDPYVKYFYTDFLTSQVYPSTARILRFTLDIREFKVMYSYLIPQETIAADFPQVNHLYDARPYQWAYLVEHPFAADNAILKVNVDDPAGARNIRFKSDASLVLHEPWVVSKPDALREDDAVLIIRALDLSDNKGVLLIVDANSMTEIGRAHVPISIPFGFHNRFFSNRDLGLPSTFVEPQVAGMHGFAGNRGGNTDRSSAFIRRGGRPNRNRKPHSWRPYVPPQPYIPSGEGPPRTTHAFWNRILTTTTVPSPTWVPVHPVATDSSIPWWLTTASPPPPSPPTIPPYISPHMARPSPYSRPFSQKIGVSSNTQQGGGEVRKNGDTLTVRQLYEKMLSALCNWLPKIFKNVTFDGCVDSGKQAVRWMSPIAASYTDKLHVTSDEETDEDNLENELLSKLGQRPDSIENANIEGREMGRGEGRAPQTNRLRPILQPKMQMTPAPWYNYRTYAKPAPAS</sequence>
<dbReference type="AlphaFoldDB" id="A0AAD4N1Q8"/>
<dbReference type="GO" id="GO:0046872">
    <property type="term" value="F:metal ion binding"/>
    <property type="evidence" value="ECO:0007669"/>
    <property type="project" value="UniProtKB-KW"/>
</dbReference>
<gene>
    <name evidence="6" type="ORF">DdX_09327</name>
</gene>
<proteinExistence type="inferred from homology"/>
<evidence type="ECO:0000256" key="3">
    <source>
        <dbReference type="ARBA" id="ARBA00023004"/>
    </source>
</evidence>
<feature type="region of interest" description="Disordered" evidence="5">
    <location>
        <begin position="631"/>
        <end position="678"/>
    </location>
</feature>
<reference evidence="6" key="1">
    <citation type="submission" date="2022-01" db="EMBL/GenBank/DDBJ databases">
        <title>Genome Sequence Resource for Two Populations of Ditylenchus destructor, the Migratory Endoparasitic Phytonematode.</title>
        <authorList>
            <person name="Zhang H."/>
            <person name="Lin R."/>
            <person name="Xie B."/>
        </authorList>
    </citation>
    <scope>NUCLEOTIDE SEQUENCE</scope>
    <source>
        <strain evidence="6">BazhouSP</strain>
    </source>
</reference>
<evidence type="ECO:0000313" key="7">
    <source>
        <dbReference type="Proteomes" id="UP001201812"/>
    </source>
</evidence>
<feature type="binding site" evidence="4">
    <location>
        <position position="362"/>
    </location>
    <ligand>
        <name>Fe cation</name>
        <dbReference type="ChEBI" id="CHEBI:24875"/>
        <note>catalytic</note>
    </ligand>
</feature>
<dbReference type="GO" id="GO:0016121">
    <property type="term" value="P:carotene catabolic process"/>
    <property type="evidence" value="ECO:0007669"/>
    <property type="project" value="TreeGrafter"/>
</dbReference>
<dbReference type="Proteomes" id="UP001201812">
    <property type="component" value="Unassembled WGS sequence"/>
</dbReference>
<dbReference type="GO" id="GO:0042574">
    <property type="term" value="P:retinal metabolic process"/>
    <property type="evidence" value="ECO:0007669"/>
    <property type="project" value="TreeGrafter"/>
</dbReference>
<comment type="cofactor">
    <cofactor evidence="4">
        <name>Fe(2+)</name>
        <dbReference type="ChEBI" id="CHEBI:29033"/>
    </cofactor>
    <text evidence="4">Binds 1 Fe(2+) ion per subunit.</text>
</comment>
<organism evidence="6 7">
    <name type="scientific">Ditylenchus destructor</name>
    <dbReference type="NCBI Taxonomy" id="166010"/>
    <lineage>
        <taxon>Eukaryota</taxon>
        <taxon>Metazoa</taxon>
        <taxon>Ecdysozoa</taxon>
        <taxon>Nematoda</taxon>
        <taxon>Chromadorea</taxon>
        <taxon>Rhabditida</taxon>
        <taxon>Tylenchina</taxon>
        <taxon>Tylenchomorpha</taxon>
        <taxon>Sphaerularioidea</taxon>
        <taxon>Anguinidae</taxon>
        <taxon>Anguininae</taxon>
        <taxon>Ditylenchus</taxon>
    </lineage>
</organism>
<protein>
    <submittedName>
        <fullName evidence="6">Retinal pigment epithelial membrane protein domain-containing protein</fullName>
    </submittedName>
</protein>
<dbReference type="EMBL" id="JAKKPZ010000017">
    <property type="protein sequence ID" value="KAI1712705.1"/>
    <property type="molecule type" value="Genomic_DNA"/>
</dbReference>
<dbReference type="InterPro" id="IPR004294">
    <property type="entry name" value="Carotenoid_Oase"/>
</dbReference>
<keyword evidence="7" id="KW-1185">Reference proteome</keyword>
<dbReference type="GO" id="GO:0003834">
    <property type="term" value="F:beta-carotene 15,15'-dioxygenase activity"/>
    <property type="evidence" value="ECO:0007669"/>
    <property type="project" value="TreeGrafter"/>
</dbReference>
<evidence type="ECO:0000256" key="4">
    <source>
        <dbReference type="PIRSR" id="PIRSR604294-1"/>
    </source>
</evidence>
<evidence type="ECO:0000256" key="2">
    <source>
        <dbReference type="ARBA" id="ARBA00022723"/>
    </source>
</evidence>
<keyword evidence="3 4" id="KW-0408">Iron</keyword>
<comment type="caution">
    <text evidence="6">The sequence shown here is derived from an EMBL/GenBank/DDBJ whole genome shotgun (WGS) entry which is preliminary data.</text>
</comment>
<feature type="region of interest" description="Disordered" evidence="5">
    <location>
        <begin position="840"/>
        <end position="873"/>
    </location>
</feature>
<dbReference type="GO" id="GO:0010436">
    <property type="term" value="F:carotenoid dioxygenase activity"/>
    <property type="evidence" value="ECO:0007669"/>
    <property type="project" value="TreeGrafter"/>
</dbReference>
<name>A0AAD4N1Q8_9BILA</name>
<evidence type="ECO:0000256" key="5">
    <source>
        <dbReference type="SAM" id="MobiDB-lite"/>
    </source>
</evidence>